<sequence length="549" mass="63426">MKFWSYSQFSHDEQATTAIFESYFETMKDNFETGMRNWIIEFVKPLSSSNEVGSELGQLVKSVAYRQIPSNELLSSINNDIKTLKLLCQFFDIDPILSQLIQEIIPVNVASEHHFTAILESQSVNDLWEAFFDLSDSLQLKNSQQLSKRLEKIVKKDKPAGNLCLEYFADYCIIFHSGIKRKNRFSSDYSHLPEKSILRVAVEKAKHHRNLCETILESIIDLKRDDPDATYHIPPLDWTSLNFHELQNSKINQSLFIIGLQQSDLKIIYKFIKISILSFENILSIEDKIAESLTFDLPSKICVNAFVDIATYLVEIFSSNQWKSNGKIPKALCEVSEKRAEIRNVLSRNFGSFESAAKLNSPYFQYFCHVKDIAYLAEGNLSKYWIELCKKERTDISKLMQIMANMCLKEKSEAFIITVSWLRSDYQPETRLRLLKRLEQVSSSPQIHLDQAFDLFVAIIMSEMNGSFPLELLEEDSEEQKRILLDFLPIKLKSIEWFENASKIMANILCNEVDFAERKIALKCLRILIDKYPTILGSISSSLLNELLK</sequence>
<protein>
    <submittedName>
        <fullName evidence="2">Uncharacterized protein</fullName>
    </submittedName>
</protein>
<evidence type="ECO:0000313" key="1">
    <source>
        <dbReference type="Proteomes" id="UP000887577"/>
    </source>
</evidence>
<evidence type="ECO:0000313" key="2">
    <source>
        <dbReference type="WBParaSite" id="PSU_v2.g6900.t1"/>
    </source>
</evidence>
<dbReference type="Proteomes" id="UP000887577">
    <property type="component" value="Unplaced"/>
</dbReference>
<dbReference type="WBParaSite" id="PSU_v2.g6900.t1">
    <property type="protein sequence ID" value="PSU_v2.g6900.t1"/>
    <property type="gene ID" value="PSU_v2.g6900"/>
</dbReference>
<organism evidence="1 2">
    <name type="scientific">Panagrolaimus superbus</name>
    <dbReference type="NCBI Taxonomy" id="310955"/>
    <lineage>
        <taxon>Eukaryota</taxon>
        <taxon>Metazoa</taxon>
        <taxon>Ecdysozoa</taxon>
        <taxon>Nematoda</taxon>
        <taxon>Chromadorea</taxon>
        <taxon>Rhabditida</taxon>
        <taxon>Tylenchina</taxon>
        <taxon>Panagrolaimomorpha</taxon>
        <taxon>Panagrolaimoidea</taxon>
        <taxon>Panagrolaimidae</taxon>
        <taxon>Panagrolaimus</taxon>
    </lineage>
</organism>
<reference evidence="2" key="1">
    <citation type="submission" date="2022-11" db="UniProtKB">
        <authorList>
            <consortium name="WormBaseParasite"/>
        </authorList>
    </citation>
    <scope>IDENTIFICATION</scope>
</reference>
<accession>A0A914Z2G4</accession>
<proteinExistence type="predicted"/>
<name>A0A914Z2G4_9BILA</name>
<dbReference type="AlphaFoldDB" id="A0A914Z2G4"/>
<keyword evidence="1" id="KW-1185">Reference proteome</keyword>